<dbReference type="InterPro" id="IPR000515">
    <property type="entry name" value="MetI-like"/>
</dbReference>
<keyword evidence="11" id="KW-1185">Reference proteome</keyword>
<keyword evidence="3" id="KW-1003">Cell membrane</keyword>
<evidence type="ECO:0000259" key="9">
    <source>
        <dbReference type="PROSITE" id="PS50928"/>
    </source>
</evidence>
<evidence type="ECO:0000256" key="1">
    <source>
        <dbReference type="ARBA" id="ARBA00004651"/>
    </source>
</evidence>
<feature type="transmembrane region" description="Helical" evidence="7">
    <location>
        <begin position="158"/>
        <end position="181"/>
    </location>
</feature>
<comment type="caution">
    <text evidence="10">The sequence shown here is derived from an EMBL/GenBank/DDBJ whole genome shotgun (WGS) entry which is preliminary data.</text>
</comment>
<proteinExistence type="inferred from homology"/>
<dbReference type="InterPro" id="IPR035906">
    <property type="entry name" value="MetI-like_sf"/>
</dbReference>
<dbReference type="SUPFAM" id="SSF161098">
    <property type="entry name" value="MetI-like"/>
    <property type="match status" value="1"/>
</dbReference>
<accession>A0ABU1HU61</accession>
<sequence length="297" mass="31617">MTLTTDPRSTDGPAGRSTDGPGGKADRPSTRPTLDAGERSRLERAFRIPRARFLIGLPIAALLLIWSFNGAEFNFIKLGDGAVNMGEFLSRLFPPDFSKIGTILALLLETFQMAVVGTVLGAVLSLLAAFGASSNIAPKWVYYPTRWVMNIIRSVPDLVFALMFVSAVGLGPFAGILAMTLGSIGSIGKIFAEAMEQVDRGPVVAMEAVGASKRQVIQYGILPQSAPLLTSYTLLLFEGNVRGATILGLVGAGGIGLELTTAMRMYDYGHLSAIIICIIVLVTAIDQGSALIRRRIT</sequence>
<dbReference type="InterPro" id="IPR005769">
    <property type="entry name" value="PhnE/PtxC"/>
</dbReference>
<gene>
    <name evidence="10" type="ORF">QE375_003147</name>
</gene>
<name>A0ABU1HU61_9MICO</name>
<evidence type="ECO:0000256" key="5">
    <source>
        <dbReference type="ARBA" id="ARBA00022989"/>
    </source>
</evidence>
<feature type="region of interest" description="Disordered" evidence="8">
    <location>
        <begin position="1"/>
        <end position="36"/>
    </location>
</feature>
<feature type="transmembrane region" description="Helical" evidence="7">
    <location>
        <begin position="268"/>
        <end position="285"/>
    </location>
</feature>
<evidence type="ECO:0000313" key="11">
    <source>
        <dbReference type="Proteomes" id="UP001249291"/>
    </source>
</evidence>
<evidence type="ECO:0000256" key="6">
    <source>
        <dbReference type="ARBA" id="ARBA00023136"/>
    </source>
</evidence>
<evidence type="ECO:0000256" key="8">
    <source>
        <dbReference type="SAM" id="MobiDB-lite"/>
    </source>
</evidence>
<comment type="similarity">
    <text evidence="7">Belongs to the binding-protein-dependent transport system permease family.</text>
</comment>
<evidence type="ECO:0000256" key="7">
    <source>
        <dbReference type="RuleBase" id="RU363032"/>
    </source>
</evidence>
<keyword evidence="5 7" id="KW-1133">Transmembrane helix</keyword>
<organism evidence="10 11">
    <name type="scientific">Microbacterium foliorum</name>
    <dbReference type="NCBI Taxonomy" id="104336"/>
    <lineage>
        <taxon>Bacteria</taxon>
        <taxon>Bacillati</taxon>
        <taxon>Actinomycetota</taxon>
        <taxon>Actinomycetes</taxon>
        <taxon>Micrococcales</taxon>
        <taxon>Microbacteriaceae</taxon>
        <taxon>Microbacterium</taxon>
    </lineage>
</organism>
<dbReference type="PROSITE" id="PS50928">
    <property type="entry name" value="ABC_TM1"/>
    <property type="match status" value="1"/>
</dbReference>
<keyword evidence="6 7" id="KW-0472">Membrane</keyword>
<feature type="domain" description="ABC transmembrane type-1" evidence="9">
    <location>
        <begin position="107"/>
        <end position="289"/>
    </location>
</feature>
<feature type="transmembrane region" description="Helical" evidence="7">
    <location>
        <begin position="51"/>
        <end position="68"/>
    </location>
</feature>
<dbReference type="Proteomes" id="UP001249291">
    <property type="component" value="Unassembled WGS sequence"/>
</dbReference>
<dbReference type="PANTHER" id="PTHR30043">
    <property type="entry name" value="PHOSPHONATES TRANSPORT SYSTEM PERMEASE PROTEIN"/>
    <property type="match status" value="1"/>
</dbReference>
<feature type="transmembrane region" description="Helical" evidence="7">
    <location>
        <begin position="114"/>
        <end position="137"/>
    </location>
</feature>
<keyword evidence="4 7" id="KW-0812">Transmembrane</keyword>
<dbReference type="Gene3D" id="1.10.3720.10">
    <property type="entry name" value="MetI-like"/>
    <property type="match status" value="1"/>
</dbReference>
<dbReference type="CDD" id="cd06261">
    <property type="entry name" value="TM_PBP2"/>
    <property type="match status" value="1"/>
</dbReference>
<dbReference type="Pfam" id="PF00528">
    <property type="entry name" value="BPD_transp_1"/>
    <property type="match status" value="1"/>
</dbReference>
<protein>
    <submittedName>
        <fullName evidence="10">Phosphonate transport system permease protein</fullName>
    </submittedName>
</protein>
<evidence type="ECO:0000313" key="10">
    <source>
        <dbReference type="EMBL" id="MDR6143593.1"/>
    </source>
</evidence>
<dbReference type="NCBIfam" id="TIGR01097">
    <property type="entry name" value="PhnE"/>
    <property type="match status" value="1"/>
</dbReference>
<reference evidence="10 11" key="1">
    <citation type="submission" date="2023-08" db="EMBL/GenBank/DDBJ databases">
        <title>Functional and genomic diversity of the sorghum phyllosphere microbiome.</title>
        <authorList>
            <person name="Shade A."/>
        </authorList>
    </citation>
    <scope>NUCLEOTIDE SEQUENCE [LARGE SCALE GENOMIC DNA]</scope>
    <source>
        <strain evidence="10 11">SORGH_AS_0445</strain>
    </source>
</reference>
<evidence type="ECO:0000256" key="3">
    <source>
        <dbReference type="ARBA" id="ARBA00022475"/>
    </source>
</evidence>
<dbReference type="EMBL" id="JAVIZQ010000001">
    <property type="protein sequence ID" value="MDR6143593.1"/>
    <property type="molecule type" value="Genomic_DNA"/>
</dbReference>
<comment type="subcellular location">
    <subcellularLocation>
        <location evidence="1 7">Cell membrane</location>
        <topology evidence="1 7">Multi-pass membrane protein</topology>
    </subcellularLocation>
</comment>
<dbReference type="RefSeq" id="WP_235558894.1">
    <property type="nucleotide sequence ID" value="NZ_JAVIZQ010000001.1"/>
</dbReference>
<evidence type="ECO:0000256" key="2">
    <source>
        <dbReference type="ARBA" id="ARBA00022448"/>
    </source>
</evidence>
<evidence type="ECO:0000256" key="4">
    <source>
        <dbReference type="ARBA" id="ARBA00022692"/>
    </source>
</evidence>
<keyword evidence="2 7" id="KW-0813">Transport</keyword>
<dbReference type="PANTHER" id="PTHR30043:SF1">
    <property type="entry name" value="ABC TRANSPORT SYSTEM PERMEASE PROTEIN P69"/>
    <property type="match status" value="1"/>
</dbReference>